<dbReference type="EMBL" id="BKCJ010004886">
    <property type="protein sequence ID" value="GEU63657.1"/>
    <property type="molecule type" value="Genomic_DNA"/>
</dbReference>
<sequence>MSNEDDDVFTEATPLARKVPVMDYSIIFLNNKLHYKIVKADGTHQLYISFLTLLKNLDRDDLESLWSIVKERFSTTKPDNFTDDFLLTTLKTMFKKADDQAQIWKNQRMVHGQARVKSWKLIESFKLKLRLLMRSAAAADISVKK</sequence>
<reference evidence="1" key="1">
    <citation type="journal article" date="2019" name="Sci. Rep.">
        <title>Draft genome of Tanacetum cinerariifolium, the natural source of mosquito coil.</title>
        <authorList>
            <person name="Yamashiro T."/>
            <person name="Shiraishi A."/>
            <person name="Satake H."/>
            <person name="Nakayama K."/>
        </authorList>
    </citation>
    <scope>NUCLEOTIDE SEQUENCE</scope>
</reference>
<dbReference type="AlphaFoldDB" id="A0A6L2LRS3"/>
<comment type="caution">
    <text evidence="1">The sequence shown here is derived from an EMBL/GenBank/DDBJ whole genome shotgun (WGS) entry which is preliminary data.</text>
</comment>
<organism evidence="1">
    <name type="scientific">Tanacetum cinerariifolium</name>
    <name type="common">Dalmatian daisy</name>
    <name type="synonym">Chrysanthemum cinerariifolium</name>
    <dbReference type="NCBI Taxonomy" id="118510"/>
    <lineage>
        <taxon>Eukaryota</taxon>
        <taxon>Viridiplantae</taxon>
        <taxon>Streptophyta</taxon>
        <taxon>Embryophyta</taxon>
        <taxon>Tracheophyta</taxon>
        <taxon>Spermatophyta</taxon>
        <taxon>Magnoliopsida</taxon>
        <taxon>eudicotyledons</taxon>
        <taxon>Gunneridae</taxon>
        <taxon>Pentapetalae</taxon>
        <taxon>asterids</taxon>
        <taxon>campanulids</taxon>
        <taxon>Asterales</taxon>
        <taxon>Asteraceae</taxon>
        <taxon>Asteroideae</taxon>
        <taxon>Anthemideae</taxon>
        <taxon>Anthemidinae</taxon>
        <taxon>Tanacetum</taxon>
    </lineage>
</organism>
<proteinExistence type="predicted"/>
<evidence type="ECO:0000313" key="1">
    <source>
        <dbReference type="EMBL" id="GEU63657.1"/>
    </source>
</evidence>
<name>A0A6L2LRS3_TANCI</name>
<gene>
    <name evidence="1" type="ORF">Tci_035635</name>
</gene>
<protein>
    <submittedName>
        <fullName evidence="1">Uncharacterized protein</fullName>
    </submittedName>
</protein>
<accession>A0A6L2LRS3</accession>